<sequence>MESKVTHLANLLQSCIGKKSHFEAKLLHAHILRNGFFSDTFLSNRLIELYSTCSNIDYSRKVFVQMPQKNVYSWNTVICACCKWGDVEEAEKLFVRMPERNVISWNTMIGAFVRSGYDEKALGLYDTMIWEGLKPTHFTFTSVLSTFGTLLDVESGRRCHGYVIKIGLDGNMYVENALVGMYAKCSSRSIGDAIRAFNEMSQPNEVSFTAMMGGLAQTDRVDEAMKMFAKMHRNKIKIDSVAVSSILGVCARGEVGDEAVEFGKQVHGLTIKRRFETDLFVGNSLLDMYGKHGNMESAEIVFADLPQISVVSWNVMLAGYGQEGDGAKAVEILQRMQSCGFQPDEVTYVSLLGTCVKSGDIDTGRTMLDKISHPNVTSFNAILSGYSQRGNHEATLNLFRKMQFSCVRSDRTTVAVILSSCAGMRLLKCGKQVHAVSTKESLHLDMFVASGLVDMYSKCGNLDTAKCIFYKMPKRDIVCWNSMIAGFALHSENFEVLNFFKHMREKGMSPTQFSYGSVLSSCSISACLSQGKQLHAQIVKDGYADDVYVGSALIDMYSKCGNINGARRFFNNMCNKNIVSWNEMIHGYAQNGRGDEAVVLFENMIKSGGKPDSITFIAVLTACSHSGLVDEGIRILNSMEQEHMVEPLVDHYTCVIDSLGRAARFTEAEILLDRMPCKEDPIIWEVLLSACKVHTNVDLGKLAAEKLFHLDPHNPAPYVLLFNIYTASGRWEDGSAVRSLMSNRGVLKNPGFKNYQEALKDINKKKFQIGNAQHGIEISDLEERDQLEEVRAFPYLKKLIWGN</sequence>
<evidence type="ECO:0000256" key="1">
    <source>
        <dbReference type="ARBA" id="ARBA00006643"/>
    </source>
</evidence>
<dbReference type="EMBL" id="JACGCM010001193">
    <property type="protein sequence ID" value="KAF6159570.1"/>
    <property type="molecule type" value="Genomic_DNA"/>
</dbReference>
<evidence type="ECO:0000313" key="6">
    <source>
        <dbReference type="Proteomes" id="UP000541444"/>
    </source>
</evidence>
<dbReference type="Proteomes" id="UP000541444">
    <property type="component" value="Unassembled WGS sequence"/>
</dbReference>
<comment type="caution">
    <text evidence="5">The sequence shown here is derived from an EMBL/GenBank/DDBJ whole genome shotgun (WGS) entry which is preliminary data.</text>
</comment>
<dbReference type="AlphaFoldDB" id="A0A7J7MXR1"/>
<dbReference type="FunFam" id="1.25.40.10:FF:000090">
    <property type="entry name" value="Pentatricopeptide repeat-containing protein, chloroplastic"/>
    <property type="match status" value="1"/>
</dbReference>
<feature type="repeat" description="PPR" evidence="4">
    <location>
        <begin position="204"/>
        <end position="238"/>
    </location>
</feature>
<feature type="repeat" description="PPR" evidence="4">
    <location>
        <begin position="375"/>
        <end position="409"/>
    </location>
</feature>
<dbReference type="InterPro" id="IPR046848">
    <property type="entry name" value="E_motif"/>
</dbReference>
<organism evidence="5 6">
    <name type="scientific">Kingdonia uniflora</name>
    <dbReference type="NCBI Taxonomy" id="39325"/>
    <lineage>
        <taxon>Eukaryota</taxon>
        <taxon>Viridiplantae</taxon>
        <taxon>Streptophyta</taxon>
        <taxon>Embryophyta</taxon>
        <taxon>Tracheophyta</taxon>
        <taxon>Spermatophyta</taxon>
        <taxon>Magnoliopsida</taxon>
        <taxon>Ranunculales</taxon>
        <taxon>Circaeasteraceae</taxon>
        <taxon>Kingdonia</taxon>
    </lineage>
</organism>
<dbReference type="InterPro" id="IPR002885">
    <property type="entry name" value="PPR_rpt"/>
</dbReference>
<dbReference type="Pfam" id="PF20431">
    <property type="entry name" value="E_motif"/>
    <property type="match status" value="1"/>
</dbReference>
<keyword evidence="3" id="KW-0809">Transit peptide</keyword>
<feature type="repeat" description="PPR" evidence="4">
    <location>
        <begin position="70"/>
        <end position="104"/>
    </location>
</feature>
<dbReference type="PROSITE" id="PS51375">
    <property type="entry name" value="PPR"/>
    <property type="match status" value="7"/>
</dbReference>
<evidence type="ECO:0000256" key="3">
    <source>
        <dbReference type="ARBA" id="ARBA00022946"/>
    </source>
</evidence>
<feature type="repeat" description="PPR" evidence="4">
    <location>
        <begin position="476"/>
        <end position="510"/>
    </location>
</feature>
<dbReference type="Pfam" id="PF13041">
    <property type="entry name" value="PPR_2"/>
    <property type="match status" value="5"/>
</dbReference>
<dbReference type="GO" id="GO:0003723">
    <property type="term" value="F:RNA binding"/>
    <property type="evidence" value="ECO:0007669"/>
    <property type="project" value="InterPro"/>
</dbReference>
<feature type="repeat" description="PPR" evidence="4">
    <location>
        <begin position="309"/>
        <end position="343"/>
    </location>
</feature>
<proteinExistence type="inferred from homology"/>
<name>A0A7J7MXR1_9MAGN</name>
<comment type="similarity">
    <text evidence="1">Belongs to the PPR family. PCMP-H subfamily.</text>
</comment>
<evidence type="ECO:0000256" key="4">
    <source>
        <dbReference type="PROSITE-ProRule" id="PRU00708"/>
    </source>
</evidence>
<dbReference type="FunFam" id="1.25.40.10:FF:000442">
    <property type="entry name" value="Pentatricopeptide repeat-containing protein At3g49710"/>
    <property type="match status" value="1"/>
</dbReference>
<gene>
    <name evidence="5" type="ORF">GIB67_032341</name>
</gene>
<dbReference type="FunFam" id="1.25.40.10:FF:000688">
    <property type="entry name" value="Pentatricopeptide repeat-containing protein"/>
    <property type="match status" value="1"/>
</dbReference>
<dbReference type="Pfam" id="PF12854">
    <property type="entry name" value="PPR_1"/>
    <property type="match status" value="1"/>
</dbReference>
<feature type="repeat" description="PPR" evidence="4">
    <location>
        <begin position="612"/>
        <end position="646"/>
    </location>
</feature>
<evidence type="ECO:0008006" key="7">
    <source>
        <dbReference type="Google" id="ProtNLM"/>
    </source>
</evidence>
<dbReference type="PANTHER" id="PTHR47926">
    <property type="entry name" value="PENTATRICOPEPTIDE REPEAT-CONTAINING PROTEIN"/>
    <property type="match status" value="1"/>
</dbReference>
<dbReference type="InterPro" id="IPR046960">
    <property type="entry name" value="PPR_At4g14850-like_plant"/>
</dbReference>
<keyword evidence="2" id="KW-0677">Repeat</keyword>
<protein>
    <recommendedName>
        <fullName evidence="7">Pentatricopeptide repeat-containing protein</fullName>
    </recommendedName>
</protein>
<evidence type="ECO:0000313" key="5">
    <source>
        <dbReference type="EMBL" id="KAF6159570.1"/>
    </source>
</evidence>
<dbReference type="Pfam" id="PF01535">
    <property type="entry name" value="PPR"/>
    <property type="match status" value="3"/>
</dbReference>
<keyword evidence="6" id="KW-1185">Reference proteome</keyword>
<dbReference type="PROSITE" id="PS51257">
    <property type="entry name" value="PROKAR_LIPOPROTEIN"/>
    <property type="match status" value="1"/>
</dbReference>
<dbReference type="FunFam" id="1.25.40.10:FF:000488">
    <property type="entry name" value="Pentatricopeptide repeat-containing protein, mitochondrial"/>
    <property type="match status" value="1"/>
</dbReference>
<feature type="repeat" description="PPR" evidence="4">
    <location>
        <begin position="577"/>
        <end position="611"/>
    </location>
</feature>
<dbReference type="OrthoDB" id="185373at2759"/>
<dbReference type="Gene3D" id="1.25.40.10">
    <property type="entry name" value="Tetratricopeptide repeat domain"/>
    <property type="match status" value="5"/>
</dbReference>
<dbReference type="PANTHER" id="PTHR47926:SF343">
    <property type="entry name" value="PENTACOTRIPEPTIDE-REPEAT REGION OF PRORP DOMAIN-CONTAINING PROTEIN"/>
    <property type="match status" value="1"/>
</dbReference>
<accession>A0A7J7MXR1</accession>
<dbReference type="NCBIfam" id="TIGR00756">
    <property type="entry name" value="PPR"/>
    <property type="match status" value="7"/>
</dbReference>
<dbReference type="GO" id="GO:0009451">
    <property type="term" value="P:RNA modification"/>
    <property type="evidence" value="ECO:0007669"/>
    <property type="project" value="InterPro"/>
</dbReference>
<reference evidence="5 6" key="1">
    <citation type="journal article" date="2020" name="IScience">
        <title>Genome Sequencing of the Endangered Kingdonia uniflora (Circaeasteraceae, Ranunculales) Reveals Potential Mechanisms of Evolutionary Specialization.</title>
        <authorList>
            <person name="Sun Y."/>
            <person name="Deng T."/>
            <person name="Zhang A."/>
            <person name="Moore M.J."/>
            <person name="Landis J.B."/>
            <person name="Lin N."/>
            <person name="Zhang H."/>
            <person name="Zhang X."/>
            <person name="Huang J."/>
            <person name="Zhang X."/>
            <person name="Sun H."/>
            <person name="Wang H."/>
        </authorList>
    </citation>
    <scope>NUCLEOTIDE SEQUENCE [LARGE SCALE GENOMIC DNA]</scope>
    <source>
        <strain evidence="5">TB1705</strain>
        <tissue evidence="5">Leaf</tissue>
    </source>
</reference>
<evidence type="ECO:0000256" key="2">
    <source>
        <dbReference type="ARBA" id="ARBA00022737"/>
    </source>
</evidence>
<dbReference type="InterPro" id="IPR011990">
    <property type="entry name" value="TPR-like_helical_dom_sf"/>
</dbReference>
<dbReference type="FunFam" id="1.25.40.10:FF:000381">
    <property type="entry name" value="Pentatricopeptide repeat-containing protein"/>
    <property type="match status" value="1"/>
</dbReference>